<proteinExistence type="predicted"/>
<protein>
    <submittedName>
        <fullName evidence="3">C2 domain</fullName>
    </submittedName>
</protein>
<gene>
    <name evidence="3" type="ORF">RJ641_029365</name>
</gene>
<evidence type="ECO:0000259" key="2">
    <source>
        <dbReference type="PROSITE" id="PS50004"/>
    </source>
</evidence>
<dbReference type="Gene3D" id="2.60.40.150">
    <property type="entry name" value="C2 domain"/>
    <property type="match status" value="1"/>
</dbReference>
<accession>A0AAN8VTI7</accession>
<dbReference type="PANTHER" id="PTHR32246">
    <property type="entry name" value="INGRESSION PROTEIN FIC1"/>
    <property type="match status" value="1"/>
</dbReference>
<dbReference type="Pfam" id="PF00168">
    <property type="entry name" value="C2"/>
    <property type="match status" value="1"/>
</dbReference>
<dbReference type="InterPro" id="IPR035892">
    <property type="entry name" value="C2_domain_sf"/>
</dbReference>
<dbReference type="PANTHER" id="PTHR32246:SF173">
    <property type="entry name" value="C2 DOMAIN-CONTAINING PROTEIN"/>
    <property type="match status" value="1"/>
</dbReference>
<evidence type="ECO:0000313" key="4">
    <source>
        <dbReference type="Proteomes" id="UP001370490"/>
    </source>
</evidence>
<dbReference type="SUPFAM" id="SSF49562">
    <property type="entry name" value="C2 domain (Calcium/lipid-binding domain, CaLB)"/>
    <property type="match status" value="1"/>
</dbReference>
<feature type="region of interest" description="Disordered" evidence="1">
    <location>
        <begin position="39"/>
        <end position="60"/>
    </location>
</feature>
<dbReference type="PROSITE" id="PS50004">
    <property type="entry name" value="C2"/>
    <property type="match status" value="1"/>
</dbReference>
<dbReference type="AlphaFoldDB" id="A0AAN8VTI7"/>
<dbReference type="InterPro" id="IPR000008">
    <property type="entry name" value="C2_dom"/>
</dbReference>
<dbReference type="EMBL" id="JBAMMX010000005">
    <property type="protein sequence ID" value="KAK6939834.1"/>
    <property type="molecule type" value="Genomic_DNA"/>
</dbReference>
<feature type="compositionally biased region" description="Polar residues" evidence="1">
    <location>
        <begin position="99"/>
        <end position="111"/>
    </location>
</feature>
<keyword evidence="4" id="KW-1185">Reference proteome</keyword>
<reference evidence="3 4" key="1">
    <citation type="submission" date="2023-12" db="EMBL/GenBank/DDBJ databases">
        <title>A high-quality genome assembly for Dillenia turbinata (Dilleniales).</title>
        <authorList>
            <person name="Chanderbali A."/>
        </authorList>
    </citation>
    <scope>NUCLEOTIDE SEQUENCE [LARGE SCALE GENOMIC DNA]</scope>
    <source>
        <strain evidence="3">LSX21</strain>
        <tissue evidence="3">Leaf</tissue>
    </source>
</reference>
<feature type="domain" description="C2" evidence="2">
    <location>
        <begin position="1"/>
        <end position="121"/>
    </location>
</feature>
<name>A0AAN8VTI7_9MAGN</name>
<evidence type="ECO:0000256" key="1">
    <source>
        <dbReference type="SAM" id="MobiDB-lite"/>
    </source>
</evidence>
<comment type="caution">
    <text evidence="3">The sequence shown here is derived from an EMBL/GenBank/DDBJ whole genome shotgun (WGS) entry which is preliminary data.</text>
</comment>
<dbReference type="Proteomes" id="UP001370490">
    <property type="component" value="Unassembled WGS sequence"/>
</dbReference>
<organism evidence="3 4">
    <name type="scientific">Dillenia turbinata</name>
    <dbReference type="NCBI Taxonomy" id="194707"/>
    <lineage>
        <taxon>Eukaryota</taxon>
        <taxon>Viridiplantae</taxon>
        <taxon>Streptophyta</taxon>
        <taxon>Embryophyta</taxon>
        <taxon>Tracheophyta</taxon>
        <taxon>Spermatophyta</taxon>
        <taxon>Magnoliopsida</taxon>
        <taxon>eudicotyledons</taxon>
        <taxon>Gunneridae</taxon>
        <taxon>Pentapetalae</taxon>
        <taxon>Dilleniales</taxon>
        <taxon>Dilleniaceae</taxon>
        <taxon>Dillenia</taxon>
    </lineage>
</organism>
<sequence length="165" mass="18404">MAPVNSRTVYIKVIEANNLEDVRPGSKMNVYAKISIDDGDRKTETRTPVDKERERSPRWTSPVKRDVEADALTAGRVTLLIKLYCGGKVGPEVDRDSQKSQGEITESVTRGSQKSQGEITLSWAFGKVKTVKKWKKWLAKTLDITDKVLDVATYCISCGNYCDSS</sequence>
<evidence type="ECO:0000313" key="3">
    <source>
        <dbReference type="EMBL" id="KAK6939834.1"/>
    </source>
</evidence>
<feature type="region of interest" description="Disordered" evidence="1">
    <location>
        <begin position="92"/>
        <end position="111"/>
    </location>
</feature>